<gene>
    <name evidence="1" type="ORF">CGC48_02305</name>
</gene>
<name>A0A286NTW7_9FLAO</name>
<dbReference type="Proteomes" id="UP000242855">
    <property type="component" value="Chromosome"/>
</dbReference>
<dbReference type="RefSeq" id="WP_098028313.1">
    <property type="nucleotide sequence ID" value="NZ_CP022378.1"/>
</dbReference>
<protein>
    <recommendedName>
        <fullName evidence="3">DUF4280 domain-containing protein</fullName>
    </recommendedName>
</protein>
<evidence type="ECO:0000313" key="1">
    <source>
        <dbReference type="EMBL" id="ATA67564.1"/>
    </source>
</evidence>
<accession>A0A286NTW7</accession>
<evidence type="ECO:0008006" key="3">
    <source>
        <dbReference type="Google" id="ProtNLM"/>
    </source>
</evidence>
<dbReference type="EMBL" id="CP022378">
    <property type="protein sequence ID" value="ATA67564.1"/>
    <property type="molecule type" value="Genomic_DNA"/>
</dbReference>
<dbReference type="AlphaFoldDB" id="A0A286NTW7"/>
<dbReference type="Pfam" id="PF14107">
    <property type="entry name" value="DUF4280"/>
    <property type="match status" value="1"/>
</dbReference>
<organism evidence="1 2">
    <name type="scientific">Capnocytophaga cynodegmi</name>
    <dbReference type="NCBI Taxonomy" id="28189"/>
    <lineage>
        <taxon>Bacteria</taxon>
        <taxon>Pseudomonadati</taxon>
        <taxon>Bacteroidota</taxon>
        <taxon>Flavobacteriia</taxon>
        <taxon>Flavobacteriales</taxon>
        <taxon>Flavobacteriaceae</taxon>
        <taxon>Capnocytophaga</taxon>
    </lineage>
</organism>
<evidence type="ECO:0000313" key="2">
    <source>
        <dbReference type="Proteomes" id="UP000242855"/>
    </source>
</evidence>
<sequence length="72" mass="7781">MEGLLVATEADNKKMENILPFGNCLQCNPSVPCVPEPIKWDTLSDVFIVGSNKCLTVKSTIRCAKGGEISIL</sequence>
<dbReference type="GeneID" id="96780626"/>
<reference evidence="1 2" key="1">
    <citation type="journal article" date="2017" name="Genome Announc.">
        <title>Twelve Complete Reference Genomes of Clinical Isolates in the Capnocytophaga Genus.</title>
        <authorList>
            <person name="Villarma A."/>
            <person name="Gulvik C.A."/>
            <person name="Rowe L.A."/>
            <person name="Sheth M."/>
            <person name="Juieng P."/>
            <person name="Nicholson A.C."/>
            <person name="Loparev V.N."/>
            <person name="McQuiston J.R."/>
        </authorList>
    </citation>
    <scope>NUCLEOTIDE SEQUENCE [LARGE SCALE GENOMIC DNA]</scope>
    <source>
        <strain evidence="1 2">G7591</strain>
    </source>
</reference>
<proteinExistence type="predicted"/>
<dbReference type="InterPro" id="IPR025460">
    <property type="entry name" value="DUF4280"/>
</dbReference>
<dbReference type="KEGG" id="ccyn:CGC48_02305"/>